<feature type="active site" description="Proton acceptor; specific for D-alanine" evidence="4">
    <location>
        <position position="40"/>
    </location>
</feature>
<evidence type="ECO:0000256" key="5">
    <source>
        <dbReference type="PIRSR" id="PIRSR600821-50"/>
    </source>
</evidence>
<dbReference type="Proteomes" id="UP000255517">
    <property type="component" value="Unassembled WGS sequence"/>
</dbReference>
<dbReference type="OrthoDB" id="9813814at2"/>
<dbReference type="InterPro" id="IPR009006">
    <property type="entry name" value="Ala_racemase/Decarboxylase_C"/>
</dbReference>
<evidence type="ECO:0000259" key="7">
    <source>
        <dbReference type="SMART" id="SM01005"/>
    </source>
</evidence>
<dbReference type="STRING" id="1122949.GCA_000378725_00940"/>
<evidence type="ECO:0000313" key="8">
    <source>
        <dbReference type="EMBL" id="SUB56599.1"/>
    </source>
</evidence>
<evidence type="ECO:0000256" key="6">
    <source>
        <dbReference type="PIRSR" id="PIRSR600821-52"/>
    </source>
</evidence>
<dbReference type="GO" id="GO:0009252">
    <property type="term" value="P:peptidoglycan biosynthetic process"/>
    <property type="evidence" value="ECO:0007669"/>
    <property type="project" value="TreeGrafter"/>
</dbReference>
<dbReference type="GO" id="GO:0030632">
    <property type="term" value="P:D-alanine biosynthetic process"/>
    <property type="evidence" value="ECO:0007669"/>
    <property type="project" value="UniProtKB-UniRule"/>
</dbReference>
<dbReference type="PANTHER" id="PTHR30511:SF0">
    <property type="entry name" value="ALANINE RACEMASE, CATABOLIC-RELATED"/>
    <property type="match status" value="1"/>
</dbReference>
<dbReference type="SMART" id="SM01005">
    <property type="entry name" value="Ala_racemase_C"/>
    <property type="match status" value="1"/>
</dbReference>
<dbReference type="EMBL" id="UGSZ01000001">
    <property type="protein sequence ID" value="SUB56599.1"/>
    <property type="molecule type" value="Genomic_DNA"/>
</dbReference>
<dbReference type="InterPro" id="IPR011079">
    <property type="entry name" value="Ala_racemase_C"/>
</dbReference>
<dbReference type="PANTHER" id="PTHR30511">
    <property type="entry name" value="ALANINE RACEMASE"/>
    <property type="match status" value="1"/>
</dbReference>
<evidence type="ECO:0000313" key="9">
    <source>
        <dbReference type="Proteomes" id="UP000255517"/>
    </source>
</evidence>
<dbReference type="InterPro" id="IPR029066">
    <property type="entry name" value="PLP-binding_barrel"/>
</dbReference>
<dbReference type="GO" id="GO:0008784">
    <property type="term" value="F:alanine racemase activity"/>
    <property type="evidence" value="ECO:0007669"/>
    <property type="project" value="UniProtKB-UniRule"/>
</dbReference>
<proteinExistence type="inferred from homology"/>
<dbReference type="PRINTS" id="PR00992">
    <property type="entry name" value="ALARACEMASE"/>
</dbReference>
<feature type="active site" description="Proton acceptor; specific for L-alanine" evidence="4">
    <location>
        <position position="267"/>
    </location>
</feature>
<dbReference type="GO" id="GO:0030170">
    <property type="term" value="F:pyridoxal phosphate binding"/>
    <property type="evidence" value="ECO:0007669"/>
    <property type="project" value="UniProtKB-UniRule"/>
</dbReference>
<sequence>MYKNPTRSAWVEVNLDNYISNLKYIKSIINKNSKIMCVIKSDGYRAGALELTEASVKFGINYFGVATLSEGISLRKHFKDINILILGYTPSYLLEDLCKYDIMPNIYSYDNCKDYNEICKKYGKVGKIHLSIDTGMNRVGFIPGKEAFFDIIKISKLSNIKIDGVFSHFAKADVDEDFTKKQFDTFTSFTKEIENAGVNLGLKHISNSASILKHREYDLDMVRPGAIMHGLYKGFFKDEKLPLKKDLQVFAMIANIKTIKKGQGVSYGHKYIATKDTKVVTIPLGYADGFPRILSGKFSVLIGGKKCPQIGNICMDQFMVDATGIDCKIDDVAVLLGKDGDEEISAFDLCQLTGDIELSFIDHLNYRMPITFIENNKIKCHRDLVRDL</sequence>
<protein>
    <recommendedName>
        <fullName evidence="4">Alanine racemase</fullName>
        <ecNumber evidence="4">5.1.1.1</ecNumber>
    </recommendedName>
</protein>
<evidence type="ECO:0000256" key="1">
    <source>
        <dbReference type="ARBA" id="ARBA00001933"/>
    </source>
</evidence>
<dbReference type="AlphaFoldDB" id="A0A379C3A9"/>
<keyword evidence="2 4" id="KW-0663">Pyridoxal phosphate</keyword>
<feature type="modified residue" description="N6-(pyridoxal phosphate)lysine" evidence="4 5">
    <location>
        <position position="40"/>
    </location>
</feature>
<dbReference type="NCBIfam" id="TIGR00492">
    <property type="entry name" value="alr"/>
    <property type="match status" value="1"/>
</dbReference>
<dbReference type="RefSeq" id="WP_019034743.1">
    <property type="nucleotide sequence ID" value="NZ_UGSZ01000001.1"/>
</dbReference>
<dbReference type="Gene3D" id="3.20.20.10">
    <property type="entry name" value="Alanine racemase"/>
    <property type="match status" value="1"/>
</dbReference>
<evidence type="ECO:0000256" key="4">
    <source>
        <dbReference type="HAMAP-Rule" id="MF_01201"/>
    </source>
</evidence>
<comment type="function">
    <text evidence="4">Catalyzes the interconversion of L-alanine and D-alanine. May also act on other amino acids.</text>
</comment>
<reference evidence="8 9" key="1">
    <citation type="submission" date="2018-06" db="EMBL/GenBank/DDBJ databases">
        <authorList>
            <consortium name="Pathogen Informatics"/>
            <person name="Doyle S."/>
        </authorList>
    </citation>
    <scope>NUCLEOTIDE SEQUENCE [LARGE SCALE GENOMIC DNA]</scope>
    <source>
        <strain evidence="8 9">NCTC13149</strain>
    </source>
</reference>
<gene>
    <name evidence="8" type="primary">alr</name>
    <name evidence="8" type="ORF">NCTC13149_00371</name>
</gene>
<dbReference type="FunFam" id="3.20.20.10:FF:000002">
    <property type="entry name" value="Alanine racemase"/>
    <property type="match status" value="1"/>
</dbReference>
<feature type="binding site" evidence="4 6">
    <location>
        <position position="138"/>
    </location>
    <ligand>
        <name>substrate</name>
    </ligand>
</feature>
<evidence type="ECO:0000256" key="3">
    <source>
        <dbReference type="ARBA" id="ARBA00023235"/>
    </source>
</evidence>
<comment type="cofactor">
    <cofactor evidence="1 4 5">
        <name>pyridoxal 5'-phosphate</name>
        <dbReference type="ChEBI" id="CHEBI:597326"/>
    </cofactor>
</comment>
<dbReference type="GO" id="GO:0005829">
    <property type="term" value="C:cytosol"/>
    <property type="evidence" value="ECO:0007669"/>
    <property type="project" value="TreeGrafter"/>
</dbReference>
<comment type="pathway">
    <text evidence="4">Amino-acid biosynthesis; D-alanine biosynthesis; D-alanine from L-alanine: step 1/1.</text>
</comment>
<dbReference type="HAMAP" id="MF_01201">
    <property type="entry name" value="Ala_racemase"/>
    <property type="match status" value="1"/>
</dbReference>
<dbReference type="Pfam" id="PF01168">
    <property type="entry name" value="Ala_racemase_N"/>
    <property type="match status" value="1"/>
</dbReference>
<feature type="domain" description="Alanine racemase C-terminal" evidence="7">
    <location>
        <begin position="246"/>
        <end position="373"/>
    </location>
</feature>
<name>A0A379C3A9_9FIRM</name>
<dbReference type="EC" id="5.1.1.1" evidence="4"/>
<dbReference type="UniPathway" id="UPA00042">
    <property type="reaction ID" value="UER00497"/>
</dbReference>
<dbReference type="InterPro" id="IPR000821">
    <property type="entry name" value="Ala_racemase"/>
</dbReference>
<dbReference type="Gene3D" id="2.40.37.10">
    <property type="entry name" value="Lyase, Ornithine Decarboxylase, Chain A, domain 1"/>
    <property type="match status" value="1"/>
</dbReference>
<evidence type="ECO:0000256" key="2">
    <source>
        <dbReference type="ARBA" id="ARBA00022898"/>
    </source>
</evidence>
<comment type="similarity">
    <text evidence="4">Belongs to the alanine racemase family.</text>
</comment>
<accession>A0A379C3A9</accession>
<dbReference type="InterPro" id="IPR001608">
    <property type="entry name" value="Ala_racemase_N"/>
</dbReference>
<keyword evidence="3 4" id="KW-0413">Isomerase</keyword>
<dbReference type="SUPFAM" id="SSF51419">
    <property type="entry name" value="PLP-binding barrel"/>
    <property type="match status" value="1"/>
</dbReference>
<feature type="binding site" evidence="4 6">
    <location>
        <position position="315"/>
    </location>
    <ligand>
        <name>substrate</name>
    </ligand>
</feature>
<dbReference type="Pfam" id="PF00842">
    <property type="entry name" value="Ala_racemase_C"/>
    <property type="match status" value="1"/>
</dbReference>
<organism evidence="8 9">
    <name type="scientific">Peptoniphilus lacrimalis</name>
    <dbReference type="NCBI Taxonomy" id="33031"/>
    <lineage>
        <taxon>Bacteria</taxon>
        <taxon>Bacillati</taxon>
        <taxon>Bacillota</taxon>
        <taxon>Tissierellia</taxon>
        <taxon>Tissierellales</taxon>
        <taxon>Peptoniphilaceae</taxon>
        <taxon>Peptoniphilus</taxon>
    </lineage>
</organism>
<dbReference type="CDD" id="cd00430">
    <property type="entry name" value="PLPDE_III_AR"/>
    <property type="match status" value="1"/>
</dbReference>
<comment type="catalytic activity">
    <reaction evidence="4">
        <text>L-alanine = D-alanine</text>
        <dbReference type="Rhea" id="RHEA:20249"/>
        <dbReference type="ChEBI" id="CHEBI:57416"/>
        <dbReference type="ChEBI" id="CHEBI:57972"/>
        <dbReference type="EC" id="5.1.1.1"/>
    </reaction>
</comment>
<dbReference type="SUPFAM" id="SSF50621">
    <property type="entry name" value="Alanine racemase C-terminal domain-like"/>
    <property type="match status" value="1"/>
</dbReference>